<dbReference type="GO" id="GO:0032580">
    <property type="term" value="C:Golgi cisterna membrane"/>
    <property type="evidence" value="ECO:0007669"/>
    <property type="project" value="UniProtKB-SubCell"/>
</dbReference>
<dbReference type="InterPro" id="IPR001503">
    <property type="entry name" value="Glyco_trans_10"/>
</dbReference>
<dbReference type="SUPFAM" id="SSF53756">
    <property type="entry name" value="UDP-Glycosyltransferase/glycogen phosphorylase"/>
    <property type="match status" value="1"/>
</dbReference>
<dbReference type="InterPro" id="IPR038577">
    <property type="entry name" value="GT10-like_C_sf"/>
</dbReference>
<evidence type="ECO:0000259" key="8">
    <source>
        <dbReference type="Pfam" id="PF00852"/>
    </source>
</evidence>
<comment type="pathway">
    <text evidence="2">Protein modification; protein glycosylation.</text>
</comment>
<dbReference type="AlphaFoldDB" id="A0A3P6U5F5"/>
<keyword evidence="10" id="KW-1185">Reference proteome</keyword>
<feature type="domain" description="Fucosyltransferase C-terminal" evidence="8">
    <location>
        <begin position="135"/>
        <end position="290"/>
    </location>
</feature>
<gene>
    <name evidence="9" type="ORF">NLS_LOCUS9078</name>
</gene>
<evidence type="ECO:0000256" key="1">
    <source>
        <dbReference type="ARBA" id="ARBA00004323"/>
    </source>
</evidence>
<dbReference type="EC" id="2.4.1.-" evidence="7"/>
<dbReference type="Pfam" id="PF00852">
    <property type="entry name" value="Glyco_transf_10"/>
    <property type="match status" value="1"/>
</dbReference>
<sequence>MSIDKLIKDISDNCSVQLCLLLSFVIVQFKKQKTEGDRTPLRQPLILTWTQFFSQSWAQRIQQELNSCAYHCAVTDDKEQLSEATAVLFHIRDMNELPELRYSKQLFVFVLHESPQYTFNYLDHVAADFFNLTMTYRSKRELYVNELRKYINVTQHGRCSNSICDEECEVHEAAQHRFYLAFENSICRDYITEKLFKSFRRLLVPVVLKNSIYEGILPPESYIAADDFTSPRELAQYLTRLSTNDTAYLRYFEWTKNYEKTFDVSVYCELCKYLHRDNATSHENMDIKKWWFQGCFPDYAEDLLKRGKSATKGG</sequence>
<evidence type="ECO:0000256" key="3">
    <source>
        <dbReference type="ARBA" id="ARBA00008919"/>
    </source>
</evidence>
<keyword evidence="7" id="KW-0472">Membrane</keyword>
<proteinExistence type="inferred from homology"/>
<evidence type="ECO:0000256" key="6">
    <source>
        <dbReference type="ARBA" id="ARBA00023034"/>
    </source>
</evidence>
<keyword evidence="4 7" id="KW-0328">Glycosyltransferase</keyword>
<dbReference type="InterPro" id="IPR055270">
    <property type="entry name" value="Glyco_tran_10_C"/>
</dbReference>
<evidence type="ECO:0000256" key="5">
    <source>
        <dbReference type="ARBA" id="ARBA00022679"/>
    </source>
</evidence>
<reference evidence="9 10" key="1">
    <citation type="submission" date="2018-08" db="EMBL/GenBank/DDBJ databases">
        <authorList>
            <person name="Laetsch R D."/>
            <person name="Stevens L."/>
            <person name="Kumar S."/>
            <person name="Blaxter L. M."/>
        </authorList>
    </citation>
    <scope>NUCLEOTIDE SEQUENCE [LARGE SCALE GENOMIC DNA]</scope>
</reference>
<keyword evidence="7" id="KW-0812">Transmembrane</keyword>
<dbReference type="OMA" id="NHARTKY"/>
<evidence type="ECO:0000313" key="10">
    <source>
        <dbReference type="Proteomes" id="UP000277928"/>
    </source>
</evidence>
<accession>A0A3P6U5F5</accession>
<dbReference type="Gene3D" id="3.40.50.11660">
    <property type="entry name" value="Glycosyl transferase family 10, C-terminal domain"/>
    <property type="match status" value="1"/>
</dbReference>
<dbReference type="GO" id="GO:0008417">
    <property type="term" value="F:fucosyltransferase activity"/>
    <property type="evidence" value="ECO:0007669"/>
    <property type="project" value="InterPro"/>
</dbReference>
<name>A0A3P6U5F5_LITSI</name>
<keyword evidence="6 7" id="KW-0333">Golgi apparatus</keyword>
<dbReference type="STRING" id="42156.A0A3P6U5F5"/>
<evidence type="ECO:0000256" key="7">
    <source>
        <dbReference type="RuleBase" id="RU003832"/>
    </source>
</evidence>
<evidence type="ECO:0000256" key="2">
    <source>
        <dbReference type="ARBA" id="ARBA00004922"/>
    </source>
</evidence>
<dbReference type="OrthoDB" id="5912041at2759"/>
<comment type="subcellular location">
    <subcellularLocation>
        <location evidence="1">Golgi apparatus membrane</location>
        <topology evidence="1">Single-pass type II membrane protein</topology>
    </subcellularLocation>
    <subcellularLocation>
        <location evidence="7">Golgi apparatus</location>
        <location evidence="7">Golgi stack membrane</location>
        <topology evidence="7">Single-pass type II membrane protein</topology>
    </subcellularLocation>
</comment>
<dbReference type="PANTHER" id="PTHR48438:SF1">
    <property type="entry name" value="ALPHA-(1,3)-FUCOSYLTRANSFERASE C-RELATED"/>
    <property type="match status" value="1"/>
</dbReference>
<comment type="similarity">
    <text evidence="3 7">Belongs to the glycosyltransferase 10 family.</text>
</comment>
<organism evidence="9 10">
    <name type="scientific">Litomosoides sigmodontis</name>
    <name type="common">Filarial nematode worm</name>
    <dbReference type="NCBI Taxonomy" id="42156"/>
    <lineage>
        <taxon>Eukaryota</taxon>
        <taxon>Metazoa</taxon>
        <taxon>Ecdysozoa</taxon>
        <taxon>Nematoda</taxon>
        <taxon>Chromadorea</taxon>
        <taxon>Rhabditida</taxon>
        <taxon>Spirurina</taxon>
        <taxon>Spiruromorpha</taxon>
        <taxon>Filarioidea</taxon>
        <taxon>Onchocercidae</taxon>
        <taxon>Litomosoides</taxon>
    </lineage>
</organism>
<evidence type="ECO:0000313" key="9">
    <source>
        <dbReference type="EMBL" id="VDK89295.1"/>
    </source>
</evidence>
<protein>
    <recommendedName>
        <fullName evidence="7">Fucosyltransferase</fullName>
        <ecNumber evidence="7">2.4.1.-</ecNumber>
    </recommendedName>
</protein>
<dbReference type="UniPathway" id="UPA00378"/>
<dbReference type="Proteomes" id="UP000277928">
    <property type="component" value="Unassembled WGS sequence"/>
</dbReference>
<evidence type="ECO:0000256" key="4">
    <source>
        <dbReference type="ARBA" id="ARBA00022676"/>
    </source>
</evidence>
<dbReference type="EMBL" id="UYRX01001353">
    <property type="protein sequence ID" value="VDK89295.1"/>
    <property type="molecule type" value="Genomic_DNA"/>
</dbReference>
<dbReference type="PANTHER" id="PTHR48438">
    <property type="entry name" value="ALPHA-(1,3)-FUCOSYLTRANSFERASE C-RELATED"/>
    <property type="match status" value="1"/>
</dbReference>
<keyword evidence="5 7" id="KW-0808">Transferase</keyword>